<evidence type="ECO:0000313" key="4">
    <source>
        <dbReference type="EMBL" id="UWP85556.1"/>
    </source>
</evidence>
<dbReference type="RefSeq" id="WP_259863688.1">
    <property type="nucleotide sequence ID" value="NZ_BAAAST010000014.1"/>
</dbReference>
<feature type="compositionally biased region" description="Basic and acidic residues" evidence="1">
    <location>
        <begin position="539"/>
        <end position="560"/>
    </location>
</feature>
<keyword evidence="2" id="KW-1133">Transmembrane helix</keyword>
<keyword evidence="2" id="KW-0472">Membrane</keyword>
<evidence type="ECO:0000256" key="2">
    <source>
        <dbReference type="SAM" id="Phobius"/>
    </source>
</evidence>
<feature type="transmembrane region" description="Helical" evidence="2">
    <location>
        <begin position="51"/>
        <end position="78"/>
    </location>
</feature>
<proteinExistence type="predicted"/>
<evidence type="ECO:0000313" key="5">
    <source>
        <dbReference type="Proteomes" id="UP001059617"/>
    </source>
</evidence>
<organism evidence="4 5">
    <name type="scientific">Dactylosporangium fulvum</name>
    <dbReference type="NCBI Taxonomy" id="53359"/>
    <lineage>
        <taxon>Bacteria</taxon>
        <taxon>Bacillati</taxon>
        <taxon>Actinomycetota</taxon>
        <taxon>Actinomycetes</taxon>
        <taxon>Micromonosporales</taxon>
        <taxon>Micromonosporaceae</taxon>
        <taxon>Dactylosporangium</taxon>
    </lineage>
</organism>
<dbReference type="Gene3D" id="3.40.50.300">
    <property type="entry name" value="P-loop containing nucleotide triphosphate hydrolases"/>
    <property type="match status" value="1"/>
</dbReference>
<keyword evidence="5" id="KW-1185">Reference proteome</keyword>
<feature type="region of interest" description="Disordered" evidence="1">
    <location>
        <begin position="531"/>
        <end position="560"/>
    </location>
</feature>
<feature type="region of interest" description="Disordered" evidence="1">
    <location>
        <begin position="699"/>
        <end position="721"/>
    </location>
</feature>
<name>A0ABY5WBT8_9ACTN</name>
<reference evidence="4" key="1">
    <citation type="submission" date="2021-04" db="EMBL/GenBank/DDBJ databases">
        <authorList>
            <person name="Hartkoorn R.C."/>
            <person name="Beaudoing E."/>
            <person name="Hot D."/>
        </authorList>
    </citation>
    <scope>NUCLEOTIDE SEQUENCE</scope>
    <source>
        <strain evidence="4">NRRL B-16292</strain>
    </source>
</reference>
<dbReference type="Pfam" id="PF05729">
    <property type="entry name" value="NACHT"/>
    <property type="match status" value="1"/>
</dbReference>
<dbReference type="Proteomes" id="UP001059617">
    <property type="component" value="Chromosome"/>
</dbReference>
<accession>A0ABY5WBT8</accession>
<feature type="transmembrane region" description="Helical" evidence="2">
    <location>
        <begin position="6"/>
        <end position="31"/>
    </location>
</feature>
<feature type="domain" description="NACHT" evidence="3">
    <location>
        <begin position="131"/>
        <end position="278"/>
    </location>
</feature>
<protein>
    <submittedName>
        <fullName evidence="4">ATP-binding protein</fullName>
    </submittedName>
</protein>
<reference evidence="4" key="2">
    <citation type="submission" date="2022-09" db="EMBL/GenBank/DDBJ databases">
        <title>Biosynthetic gene clusters of Dactylosporangioum fulvum.</title>
        <authorList>
            <person name="Caradec T."/>
        </authorList>
    </citation>
    <scope>NUCLEOTIDE SEQUENCE</scope>
    <source>
        <strain evidence="4">NRRL B-16292</strain>
    </source>
</reference>
<evidence type="ECO:0000259" key="3">
    <source>
        <dbReference type="Pfam" id="PF05729"/>
    </source>
</evidence>
<dbReference type="SUPFAM" id="SSF52540">
    <property type="entry name" value="P-loop containing nucleoside triphosphate hydrolases"/>
    <property type="match status" value="1"/>
</dbReference>
<dbReference type="InterPro" id="IPR007111">
    <property type="entry name" value="NACHT_NTPase"/>
</dbReference>
<dbReference type="EMBL" id="CP073720">
    <property type="protein sequence ID" value="UWP85556.1"/>
    <property type="molecule type" value="Genomic_DNA"/>
</dbReference>
<evidence type="ECO:0000256" key="1">
    <source>
        <dbReference type="SAM" id="MobiDB-lite"/>
    </source>
</evidence>
<keyword evidence="4" id="KW-0067">ATP-binding</keyword>
<dbReference type="InterPro" id="IPR027417">
    <property type="entry name" value="P-loop_NTPase"/>
</dbReference>
<keyword evidence="2" id="KW-0812">Transmembrane</keyword>
<sequence length="1109" mass="124984">MPWSGLVRLGFVVAAAALLLGWVGFAGYNLVTRWLSPKAGISSHRICGDDFGMYCSVVNSFIAPWLTLGLVFLGFILYRYSRVRRSYQNSAKDHPNDLVPTAGSIVGDVVGREQLCRVLMHDVRERETRRPHILIGSVGAGKTAVLVRLMKLLASYNVVPVAIRLRNATKELDFQAMARERLKSLVDPVLRSNAESDKIWRQLRRDNRVVVLADGLDEALVDNDGAHDRDTVLRQAIDRAVEQDLPLIVASRPHDPLRGTRAIIIELEPLGQGPALEYLTRDDVNGHRGQDTSTDLHRLTWLVRSAEVAGSPLYMQIIHELNHVERLWEMFPQEWLPAGPDRVPTRHPRVSRSVLRWHLLEAWRRALVNGDLYQDYALDRERRRIAVEVLSALACIGLKKDRLEVKFADLVGPDACDAQQPHDARLPGDKPQHRGLHDALMNRLWAKADGTARQSPYDLRIIATMGAELGVVEARQDSVRFRHSIIQAYLGSRHLDDALRDESYTSEAFRFHGKEFLIALAFQAAQAATKGAAPTVPADEVRPSGRERRPAAQDGEMTRDGMIKRAKDEVDRDAVAALNIFATALEIDSIGADRDPAAIISAVESRWDDISRPIRLDRAMDEAKLDLVHRFGDAVRAATDGGDRSDGPTERVRHAYRTFYQLMGREKARSIRLAAALEIGASGAQAFDSLKDELKEFGPNGAVTAASTGPPPDSEEEEEDRRKRVMCAWLAPLLYYWSTADDVASDDQVRSDVGHERETKAYLEEWLEYLAQMDPSRRSTRPSIALEIALARGFKLTANQRHPHSSVHAHRRAVLIEKAEWALTRSRFWFSQLTLIQALTLWSLPDDPDEALADRGHGSNPKKQVDYWVSIAGTRRGGKWPSSEADRPHPFVLAAAALCTLALQTRRPAEFCWIDEHILTSHIGSYSPSRRSQYGQHCWIMDSVGWTTLHPTAQQLLADVMLMLNLIGRGGELSGVDARLTQADRRDLPPCITTDRRALDPDRAIGSAQVSSAGSNCLDHCPFRLCPYPPRGETSYSEELDEGFCNRQIYLLRPFRWLPFRLVGMRHRAHWEGVPRRQLRHFWWHMSQRTRPKASDIPSQPVKRRMKVR</sequence>
<keyword evidence="4" id="KW-0547">Nucleotide-binding</keyword>
<gene>
    <name evidence="4" type="ORF">Dfulv_15465</name>
</gene>
<dbReference type="GO" id="GO:0005524">
    <property type="term" value="F:ATP binding"/>
    <property type="evidence" value="ECO:0007669"/>
    <property type="project" value="UniProtKB-KW"/>
</dbReference>